<protein>
    <recommendedName>
        <fullName evidence="5">DUF2946 domain-containing protein</fullName>
    </recommendedName>
</protein>
<organism evidence="3 4">
    <name type="scientific">Tabrizicola soli</name>
    <dbReference type="NCBI Taxonomy" id="2185115"/>
    <lineage>
        <taxon>Bacteria</taxon>
        <taxon>Pseudomonadati</taxon>
        <taxon>Pseudomonadota</taxon>
        <taxon>Alphaproteobacteria</taxon>
        <taxon>Rhodobacterales</taxon>
        <taxon>Paracoccaceae</taxon>
        <taxon>Tabrizicola</taxon>
    </lineage>
</organism>
<sequence length="117" mass="12040">MLLRFFLLVQRLALLAVLAVSLTASAYGHRAPDSGDAALAFVTANGGELCGDGPEGHPPGVQCLACQIVTALDLPPPVALPQRLVPVALVLPGPRQDPRAMARVRDPGHSPQGPPAA</sequence>
<gene>
    <name evidence="3" type="ORF">ACFOD6_06615</name>
</gene>
<keyword evidence="2" id="KW-0732">Signal</keyword>
<accession>A0ABV7DU21</accession>
<feature type="compositionally biased region" description="Basic and acidic residues" evidence="1">
    <location>
        <begin position="96"/>
        <end position="108"/>
    </location>
</feature>
<proteinExistence type="predicted"/>
<feature type="chain" id="PRO_5045101450" description="DUF2946 domain-containing protein" evidence="2">
    <location>
        <begin position="27"/>
        <end position="117"/>
    </location>
</feature>
<feature type="signal peptide" evidence="2">
    <location>
        <begin position="1"/>
        <end position="26"/>
    </location>
</feature>
<evidence type="ECO:0000256" key="1">
    <source>
        <dbReference type="SAM" id="MobiDB-lite"/>
    </source>
</evidence>
<keyword evidence="4" id="KW-1185">Reference proteome</keyword>
<evidence type="ECO:0000256" key="2">
    <source>
        <dbReference type="SAM" id="SignalP"/>
    </source>
</evidence>
<dbReference type="Proteomes" id="UP001595445">
    <property type="component" value="Unassembled WGS sequence"/>
</dbReference>
<reference evidence="4" key="1">
    <citation type="journal article" date="2019" name="Int. J. Syst. Evol. Microbiol.">
        <title>The Global Catalogue of Microorganisms (GCM) 10K type strain sequencing project: providing services to taxonomists for standard genome sequencing and annotation.</title>
        <authorList>
            <consortium name="The Broad Institute Genomics Platform"/>
            <consortium name="The Broad Institute Genome Sequencing Center for Infectious Disease"/>
            <person name="Wu L."/>
            <person name="Ma J."/>
        </authorList>
    </citation>
    <scope>NUCLEOTIDE SEQUENCE [LARGE SCALE GENOMIC DNA]</scope>
    <source>
        <strain evidence="4">KCTC 62102</strain>
    </source>
</reference>
<evidence type="ECO:0008006" key="5">
    <source>
        <dbReference type="Google" id="ProtNLM"/>
    </source>
</evidence>
<feature type="region of interest" description="Disordered" evidence="1">
    <location>
        <begin position="94"/>
        <end position="117"/>
    </location>
</feature>
<dbReference type="EMBL" id="JBHRSM010000011">
    <property type="protein sequence ID" value="MFC3085719.1"/>
    <property type="molecule type" value="Genomic_DNA"/>
</dbReference>
<evidence type="ECO:0000313" key="4">
    <source>
        <dbReference type="Proteomes" id="UP001595445"/>
    </source>
</evidence>
<comment type="caution">
    <text evidence="3">The sequence shown here is derived from an EMBL/GenBank/DDBJ whole genome shotgun (WGS) entry which is preliminary data.</text>
</comment>
<dbReference type="RefSeq" id="WP_197641978.1">
    <property type="nucleotide sequence ID" value="NZ_JAEACP010000002.1"/>
</dbReference>
<name>A0ABV7DU21_9RHOB</name>
<evidence type="ECO:0000313" key="3">
    <source>
        <dbReference type="EMBL" id="MFC3085719.1"/>
    </source>
</evidence>